<name>Q2JCK6_FRACC</name>
<dbReference type="InterPro" id="IPR012347">
    <property type="entry name" value="Ferritin-like"/>
</dbReference>
<feature type="chain" id="PRO_5038462706" description="DUF305 domain-containing protein" evidence="2">
    <location>
        <begin position="22"/>
        <end position="219"/>
    </location>
</feature>
<dbReference type="PROSITE" id="PS51257">
    <property type="entry name" value="PROKAR_LIPOPROTEIN"/>
    <property type="match status" value="1"/>
</dbReference>
<gene>
    <name evidence="4" type="ordered locus">Francci3_1610</name>
</gene>
<evidence type="ECO:0000313" key="5">
    <source>
        <dbReference type="Proteomes" id="UP000001937"/>
    </source>
</evidence>
<feature type="signal peptide" evidence="2">
    <location>
        <begin position="1"/>
        <end position="21"/>
    </location>
</feature>
<dbReference type="eggNOG" id="COG3544">
    <property type="taxonomic scope" value="Bacteria"/>
</dbReference>
<organism evidence="4 5">
    <name type="scientific">Frankia casuarinae (strain DSM 45818 / CECT 9043 / HFP020203 / CcI3)</name>
    <dbReference type="NCBI Taxonomy" id="106370"/>
    <lineage>
        <taxon>Bacteria</taxon>
        <taxon>Bacillati</taxon>
        <taxon>Actinomycetota</taxon>
        <taxon>Actinomycetes</taxon>
        <taxon>Frankiales</taxon>
        <taxon>Frankiaceae</taxon>
        <taxon>Frankia</taxon>
    </lineage>
</organism>
<evidence type="ECO:0000313" key="4">
    <source>
        <dbReference type="EMBL" id="ABD10986.1"/>
    </source>
</evidence>
<keyword evidence="5" id="KW-1185">Reference proteome</keyword>
<feature type="compositionally biased region" description="Gly residues" evidence="1">
    <location>
        <begin position="105"/>
        <end position="131"/>
    </location>
</feature>
<dbReference type="KEGG" id="fra:Francci3_1610"/>
<evidence type="ECO:0000256" key="2">
    <source>
        <dbReference type="SAM" id="SignalP"/>
    </source>
</evidence>
<evidence type="ECO:0000259" key="3">
    <source>
        <dbReference type="Pfam" id="PF03713"/>
    </source>
</evidence>
<dbReference type="RefSeq" id="WP_011436049.1">
    <property type="nucleotide sequence ID" value="NC_007777.1"/>
</dbReference>
<feature type="domain" description="DUF305" evidence="3">
    <location>
        <begin position="42"/>
        <end position="216"/>
    </location>
</feature>
<dbReference type="STRING" id="106370.Francci3_1610"/>
<dbReference type="PANTHER" id="PTHR36933">
    <property type="entry name" value="SLL0788 PROTEIN"/>
    <property type="match status" value="1"/>
</dbReference>
<dbReference type="InterPro" id="IPR005183">
    <property type="entry name" value="DUF305_CopM-like"/>
</dbReference>
<dbReference type="OrthoDB" id="26872at2"/>
<evidence type="ECO:0000256" key="1">
    <source>
        <dbReference type="SAM" id="MobiDB-lite"/>
    </source>
</evidence>
<accession>Q2JCK6</accession>
<dbReference type="Proteomes" id="UP000001937">
    <property type="component" value="Chromosome"/>
</dbReference>
<dbReference type="AlphaFoldDB" id="Q2JCK6"/>
<dbReference type="PANTHER" id="PTHR36933:SF1">
    <property type="entry name" value="SLL0788 PROTEIN"/>
    <property type="match status" value="1"/>
</dbReference>
<sequence length="219" mass="22588">MRRLILLIPALLAAAVLTACGSGGSSTGATSATGSTDYNAADVIFAQNMIPHHRQAIEMADLAGTHAQNPEVKTLAPQIRAAQTPEITTMVGWLTAWKQPTAPPAGGGGSGPGMGGPGMGGPGMNGHGMNGHGSETMMPGDTMEGMMSSADMTALGNATGPAFDKMFLTMMIAHHQGAVTMAKTEIRDGRYTPAQQLAENIQNTQNAEITSMRNLLAKI</sequence>
<dbReference type="PhylomeDB" id="Q2JCK6"/>
<dbReference type="HOGENOM" id="CLU_074343_1_1_11"/>
<keyword evidence="2" id="KW-0732">Signal</keyword>
<feature type="region of interest" description="Disordered" evidence="1">
    <location>
        <begin position="100"/>
        <end position="141"/>
    </location>
</feature>
<proteinExistence type="predicted"/>
<dbReference type="Gene3D" id="1.20.1260.10">
    <property type="match status" value="1"/>
</dbReference>
<protein>
    <recommendedName>
        <fullName evidence="3">DUF305 domain-containing protein</fullName>
    </recommendedName>
</protein>
<dbReference type="Pfam" id="PF03713">
    <property type="entry name" value="DUF305"/>
    <property type="match status" value="1"/>
</dbReference>
<reference evidence="4 5" key="1">
    <citation type="journal article" date="2007" name="Genome Res.">
        <title>Genome characteristics of facultatively symbiotic Frankia sp. strains reflect host range and host plant biogeography.</title>
        <authorList>
            <person name="Normand P."/>
            <person name="Lapierre P."/>
            <person name="Tisa L.S."/>
            <person name="Gogarten J.P."/>
            <person name="Alloisio N."/>
            <person name="Bagnarol E."/>
            <person name="Bassi C.A."/>
            <person name="Berry A.M."/>
            <person name="Bickhart D.M."/>
            <person name="Choisne N."/>
            <person name="Couloux A."/>
            <person name="Cournoyer B."/>
            <person name="Cruveiller S."/>
            <person name="Daubin V."/>
            <person name="Demange N."/>
            <person name="Francino M.P."/>
            <person name="Goltsman E."/>
            <person name="Huang Y."/>
            <person name="Kopp O.R."/>
            <person name="Labarre L."/>
            <person name="Lapidus A."/>
            <person name="Lavire C."/>
            <person name="Marechal J."/>
            <person name="Martinez M."/>
            <person name="Mastronunzio J.E."/>
            <person name="Mullin B.C."/>
            <person name="Niemann J."/>
            <person name="Pujic P."/>
            <person name="Rawnsley T."/>
            <person name="Rouy Z."/>
            <person name="Schenowitz C."/>
            <person name="Sellstedt A."/>
            <person name="Tavares F."/>
            <person name="Tomkins J.P."/>
            <person name="Vallenet D."/>
            <person name="Valverde C."/>
            <person name="Wall L.G."/>
            <person name="Wang Y."/>
            <person name="Medigue C."/>
            <person name="Benson D.R."/>
        </authorList>
    </citation>
    <scope>NUCLEOTIDE SEQUENCE [LARGE SCALE GENOMIC DNA]</scope>
    <source>
        <strain evidence="5">DSM 45818 / CECT 9043 / CcI3</strain>
    </source>
</reference>
<dbReference type="EMBL" id="CP000249">
    <property type="protein sequence ID" value="ABD10986.1"/>
    <property type="molecule type" value="Genomic_DNA"/>
</dbReference>